<keyword evidence="1" id="KW-0862">Zinc</keyword>
<keyword evidence="4" id="KW-1185">Reference proteome</keyword>
<gene>
    <name evidence="3" type="ORF">CYMTET_35606</name>
</gene>
<evidence type="ECO:0000313" key="4">
    <source>
        <dbReference type="Proteomes" id="UP001190700"/>
    </source>
</evidence>
<keyword evidence="1" id="KW-0479">Metal-binding</keyword>
<dbReference type="EMBL" id="LGRX02022860">
    <property type="protein sequence ID" value="KAK3255133.1"/>
    <property type="molecule type" value="Genomic_DNA"/>
</dbReference>
<comment type="caution">
    <text evidence="3">The sequence shown here is derived from an EMBL/GenBank/DDBJ whole genome shotgun (WGS) entry which is preliminary data.</text>
</comment>
<evidence type="ECO:0000256" key="1">
    <source>
        <dbReference type="PROSITE-ProRule" id="PRU00175"/>
    </source>
</evidence>
<reference evidence="3 4" key="1">
    <citation type="journal article" date="2015" name="Genome Biol. Evol.">
        <title>Comparative Genomics of a Bacterivorous Green Alga Reveals Evolutionary Causalities and Consequences of Phago-Mixotrophic Mode of Nutrition.</title>
        <authorList>
            <person name="Burns J.A."/>
            <person name="Paasch A."/>
            <person name="Narechania A."/>
            <person name="Kim E."/>
        </authorList>
    </citation>
    <scope>NUCLEOTIDE SEQUENCE [LARGE SCALE GENOMIC DNA]</scope>
    <source>
        <strain evidence="3 4">PLY_AMNH</strain>
    </source>
</reference>
<organism evidence="3 4">
    <name type="scientific">Cymbomonas tetramitiformis</name>
    <dbReference type="NCBI Taxonomy" id="36881"/>
    <lineage>
        <taxon>Eukaryota</taxon>
        <taxon>Viridiplantae</taxon>
        <taxon>Chlorophyta</taxon>
        <taxon>Pyramimonadophyceae</taxon>
        <taxon>Pyramimonadales</taxon>
        <taxon>Pyramimonadaceae</taxon>
        <taxon>Cymbomonas</taxon>
    </lineage>
</organism>
<dbReference type="InterPro" id="IPR001841">
    <property type="entry name" value="Znf_RING"/>
</dbReference>
<feature type="domain" description="RING-type" evidence="2">
    <location>
        <begin position="73"/>
        <end position="123"/>
    </location>
</feature>
<accession>A0AAE0F8S0</accession>
<dbReference type="PROSITE" id="PS50089">
    <property type="entry name" value="ZF_RING_2"/>
    <property type="match status" value="1"/>
</dbReference>
<proteinExistence type="predicted"/>
<keyword evidence="1" id="KW-0863">Zinc-finger</keyword>
<sequence>MAKIACEGNCSYDFDKTYDGSNCFCEPCENAEFCGQRWISPAYLEIHNGRCMNCAIMGHSGLEFRDAVPGEACAVCLEDGGRLMRFPVKDCQHWFCIGCTRMLVYGDECRYHLDPRMFGCPPCPNECENPVRGIQCGCDDYDTVIEAWRKQEPLGMLCDYEGPCNQGYIEWNEAETHSINAGGPAGSVIGKGECPVCKRSNSAGK</sequence>
<dbReference type="AlphaFoldDB" id="A0AAE0F8S0"/>
<dbReference type="Proteomes" id="UP001190700">
    <property type="component" value="Unassembled WGS sequence"/>
</dbReference>
<evidence type="ECO:0000259" key="2">
    <source>
        <dbReference type="PROSITE" id="PS50089"/>
    </source>
</evidence>
<name>A0AAE0F8S0_9CHLO</name>
<dbReference type="GO" id="GO:0008270">
    <property type="term" value="F:zinc ion binding"/>
    <property type="evidence" value="ECO:0007669"/>
    <property type="project" value="UniProtKB-KW"/>
</dbReference>
<evidence type="ECO:0000313" key="3">
    <source>
        <dbReference type="EMBL" id="KAK3255133.1"/>
    </source>
</evidence>
<protein>
    <recommendedName>
        <fullName evidence="2">RING-type domain-containing protein</fullName>
    </recommendedName>
</protein>